<dbReference type="SUPFAM" id="SSF53756">
    <property type="entry name" value="UDP-Glycosyltransferase/glycogen phosphorylase"/>
    <property type="match status" value="1"/>
</dbReference>
<reference evidence="3" key="1">
    <citation type="journal article" date="2019" name="Int. J. Syst. Evol. Microbiol.">
        <title>The Global Catalogue of Microorganisms (GCM) 10K type strain sequencing project: providing services to taxonomists for standard genome sequencing and annotation.</title>
        <authorList>
            <consortium name="The Broad Institute Genomics Platform"/>
            <consortium name="The Broad Institute Genome Sequencing Center for Infectious Disease"/>
            <person name="Wu L."/>
            <person name="Ma J."/>
        </authorList>
    </citation>
    <scope>NUCLEOTIDE SEQUENCE [LARGE SCALE GENOMIC DNA]</scope>
    <source>
        <strain evidence="3">JCM 17386</strain>
    </source>
</reference>
<organism evidence="2 3">
    <name type="scientific">Flavobacterium chungbukense</name>
    <dbReference type="NCBI Taxonomy" id="877464"/>
    <lineage>
        <taxon>Bacteria</taxon>
        <taxon>Pseudomonadati</taxon>
        <taxon>Bacteroidota</taxon>
        <taxon>Flavobacteriia</taxon>
        <taxon>Flavobacteriales</taxon>
        <taxon>Flavobacteriaceae</taxon>
        <taxon>Flavobacterium</taxon>
    </lineage>
</organism>
<dbReference type="RefSeq" id="WP_229356060.1">
    <property type="nucleotide sequence ID" value="NZ_BAABAO010000008.1"/>
</dbReference>
<dbReference type="EMBL" id="BAABAO010000008">
    <property type="protein sequence ID" value="GAA4131716.1"/>
    <property type="molecule type" value="Genomic_DNA"/>
</dbReference>
<evidence type="ECO:0000259" key="1">
    <source>
        <dbReference type="Pfam" id="PF00534"/>
    </source>
</evidence>
<protein>
    <submittedName>
        <fullName evidence="2">Glycosyltransferase family 4 protein</fullName>
    </submittedName>
</protein>
<keyword evidence="3" id="KW-1185">Reference proteome</keyword>
<feature type="domain" description="Glycosyl transferase family 1" evidence="1">
    <location>
        <begin position="202"/>
        <end position="271"/>
    </location>
</feature>
<dbReference type="Proteomes" id="UP001501333">
    <property type="component" value="Unassembled WGS sequence"/>
</dbReference>
<dbReference type="Gene3D" id="3.40.50.2000">
    <property type="entry name" value="Glycogen Phosphorylase B"/>
    <property type="match status" value="2"/>
</dbReference>
<gene>
    <name evidence="2" type="ORF">GCM10022250_23850</name>
</gene>
<evidence type="ECO:0000313" key="2">
    <source>
        <dbReference type="EMBL" id="GAA4131716.1"/>
    </source>
</evidence>
<name>A0ABP7Y786_9FLAO</name>
<evidence type="ECO:0000313" key="3">
    <source>
        <dbReference type="Proteomes" id="UP001501333"/>
    </source>
</evidence>
<proteinExistence type="predicted"/>
<comment type="caution">
    <text evidence="2">The sequence shown here is derived from an EMBL/GenBank/DDBJ whole genome shotgun (WGS) entry which is preliminary data.</text>
</comment>
<dbReference type="Pfam" id="PF00534">
    <property type="entry name" value="Glycos_transf_1"/>
    <property type="match status" value="1"/>
</dbReference>
<sequence length="376" mass="43406">MKQLLYIAPVIIDFEKLNGVSKKILNQYKVFSKSYNVTLISYGPDCLYYLNDSFFEAIPLENANRRLKMYSFIDKTLSVNNYSFIYTRYHLCDFLFLNSLRILSKKNSKIVIEIPTFPYKHELLKWKGGTMRYFMDASSNFLLRLYVGRIVTYSNDHKIFGIKTINTINGVIYENVIPVEKRVYNANEMHLISVSLTMSCHGYDRLIEGLKEYYQLGGDIHIVYHLVGEGDEIKKYQELVAKYGIEKHVLFYGFKSGSDLDALYEKADLAVNSIAIHRIGLETESTIKSKEYAAKGLPMISSYAVDAFSIQDNEKYVHQISADESPVDIYGLIEFYKKMYQNTDRNISEEIRSASQKRCDMSVTLQGVVEYFNAAV</sequence>
<dbReference type="InterPro" id="IPR001296">
    <property type="entry name" value="Glyco_trans_1"/>
</dbReference>
<accession>A0ABP7Y786</accession>